<proteinExistence type="predicted"/>
<name>A0A5J4VWB6_9EUKA</name>
<dbReference type="Proteomes" id="UP000324800">
    <property type="component" value="Unassembled WGS sequence"/>
</dbReference>
<dbReference type="AlphaFoldDB" id="A0A5J4VWB6"/>
<protein>
    <submittedName>
        <fullName evidence="1">Uncharacterized protein</fullName>
    </submittedName>
</protein>
<evidence type="ECO:0000313" key="1">
    <source>
        <dbReference type="EMBL" id="KAA6387024.1"/>
    </source>
</evidence>
<reference evidence="1 2" key="1">
    <citation type="submission" date="2019-03" db="EMBL/GenBank/DDBJ databases">
        <title>Single cell metagenomics reveals metabolic interactions within the superorganism composed of flagellate Streblomastix strix and complex community of Bacteroidetes bacteria on its surface.</title>
        <authorList>
            <person name="Treitli S.C."/>
            <person name="Kolisko M."/>
            <person name="Husnik F."/>
            <person name="Keeling P."/>
            <person name="Hampl V."/>
        </authorList>
    </citation>
    <scope>NUCLEOTIDE SEQUENCE [LARGE SCALE GENOMIC DNA]</scope>
    <source>
        <strain evidence="1">ST1C</strain>
    </source>
</reference>
<accession>A0A5J4VWB6</accession>
<gene>
    <name evidence="1" type="ORF">EZS28_017446</name>
</gene>
<feature type="non-terminal residue" evidence="1">
    <location>
        <position position="1"/>
    </location>
</feature>
<organism evidence="1 2">
    <name type="scientific">Streblomastix strix</name>
    <dbReference type="NCBI Taxonomy" id="222440"/>
    <lineage>
        <taxon>Eukaryota</taxon>
        <taxon>Metamonada</taxon>
        <taxon>Preaxostyla</taxon>
        <taxon>Oxymonadida</taxon>
        <taxon>Streblomastigidae</taxon>
        <taxon>Streblomastix</taxon>
    </lineage>
</organism>
<sequence length="423" mass="48437">DCQLQGRDIYGCGWSDDPCRTFEFGLQKVTWRICGYETAMIENKIIMTSNDTNGYDQVKTIELNQQERRCLNLRKLKVLFGGSHTMTQQADIQIFKGISTTLEDNNKGYQNTTVMEEFIIFDITFQPQIPYSTGPRGVVQIDFSVKDVQILNYQFENIIIDSLEGSALRIQNITDTPPIIPPLILPLPHPEPDTSINITINSTSFKDIQSTGDNKFETKGILIFTRCRTTKDTLEVVGDRCIQYQNDAMYVSNWKWGRVDTEECGDVNSICNSFEHAVLKQTTPDRTPTNLQSGQQIIYTYISVCEMHVNQPIRTEADIFILRRATTSEIFEATEHGSVYFDENGEMKFSDQEYQTEPFLSLQMNVSIFNLIEYNASIEGTCLIEINYERDVFTLYNHLNLVNCSFTNISSQITAKELKEIID</sequence>
<evidence type="ECO:0000313" key="2">
    <source>
        <dbReference type="Proteomes" id="UP000324800"/>
    </source>
</evidence>
<dbReference type="EMBL" id="SNRW01004553">
    <property type="protein sequence ID" value="KAA6387024.1"/>
    <property type="molecule type" value="Genomic_DNA"/>
</dbReference>
<comment type="caution">
    <text evidence="1">The sequence shown here is derived from an EMBL/GenBank/DDBJ whole genome shotgun (WGS) entry which is preliminary data.</text>
</comment>